<protein>
    <recommendedName>
        <fullName evidence="7">threonine ammonia-lyase</fullName>
        <ecNumber evidence="7">4.3.1.19</ecNumber>
    </recommendedName>
    <alternativeName>
        <fullName evidence="12">Threonine deaminase</fullName>
    </alternativeName>
</protein>
<comment type="catalytic activity">
    <reaction evidence="1">
        <text>L-threonine = 2-oxobutanoate + NH4(+)</text>
        <dbReference type="Rhea" id="RHEA:22108"/>
        <dbReference type="ChEBI" id="CHEBI:16763"/>
        <dbReference type="ChEBI" id="CHEBI:28938"/>
        <dbReference type="ChEBI" id="CHEBI:57926"/>
        <dbReference type="EC" id="4.3.1.19"/>
    </reaction>
</comment>
<comment type="cofactor">
    <cofactor evidence="3">
        <name>pyridoxal 5'-phosphate</name>
        <dbReference type="ChEBI" id="CHEBI:597326"/>
    </cofactor>
</comment>
<evidence type="ECO:0000256" key="5">
    <source>
        <dbReference type="ARBA" id="ARBA00001946"/>
    </source>
</evidence>
<keyword evidence="10" id="KW-0456">Lyase</keyword>
<dbReference type="SUPFAM" id="SSF53686">
    <property type="entry name" value="Tryptophan synthase beta subunit-like PLP-dependent enzymes"/>
    <property type="match status" value="1"/>
</dbReference>
<evidence type="ECO:0000256" key="12">
    <source>
        <dbReference type="ARBA" id="ARBA00031427"/>
    </source>
</evidence>
<evidence type="ECO:0000256" key="11">
    <source>
        <dbReference type="ARBA" id="ARBA00025527"/>
    </source>
</evidence>
<keyword evidence="8" id="KW-0460">Magnesium</keyword>
<feature type="domain" description="Tryptophan synthase beta chain-like PALP" evidence="13">
    <location>
        <begin position="21"/>
        <end position="304"/>
    </location>
</feature>
<comment type="function">
    <text evidence="11">Catalyzes the anaerobic formation of alpha-ketobutyrate and ammonia from threonine in a two-step reaction. The first step involved a dehydration of threonine and a production of enamine intermediates (aminocrotonate), which tautomerizes to its imine form (iminobutyrate). Both intermediates are unstable and short-lived. The second step is the nonenzymatic hydrolysis of the enamine/imine intermediates to form 2-ketobutyrate and free ammonia. In the low water environment of the cell, the second step is accelerated by RidA.</text>
</comment>
<dbReference type="FunFam" id="3.40.50.1100:FF:000005">
    <property type="entry name" value="Threonine dehydratase catabolic"/>
    <property type="match status" value="1"/>
</dbReference>
<dbReference type="PANTHER" id="PTHR43050">
    <property type="entry name" value="SERINE / THREONINE RACEMASE FAMILY MEMBER"/>
    <property type="match status" value="1"/>
</dbReference>
<evidence type="ECO:0000256" key="10">
    <source>
        <dbReference type="ARBA" id="ARBA00023239"/>
    </source>
</evidence>
<comment type="cofactor">
    <cofactor evidence="5">
        <name>Mg(2+)</name>
        <dbReference type="ChEBI" id="CHEBI:18420"/>
    </cofactor>
</comment>
<dbReference type="PROSITE" id="PS00165">
    <property type="entry name" value="DEHYDRATASE_SER_THR"/>
    <property type="match status" value="1"/>
</dbReference>
<evidence type="ECO:0000256" key="9">
    <source>
        <dbReference type="ARBA" id="ARBA00022898"/>
    </source>
</evidence>
<dbReference type="KEGG" id="sgrg:L0C25_07555"/>
<dbReference type="GO" id="GO:0018114">
    <property type="term" value="F:threonine racemase activity"/>
    <property type="evidence" value="ECO:0007669"/>
    <property type="project" value="TreeGrafter"/>
</dbReference>
<comment type="cofactor">
    <cofactor evidence="4">
        <name>Mn(2+)</name>
        <dbReference type="ChEBI" id="CHEBI:29035"/>
    </cofactor>
</comment>
<dbReference type="CDD" id="cd01562">
    <property type="entry name" value="Thr-dehyd"/>
    <property type="match status" value="1"/>
</dbReference>
<name>A0AA46TKD5_9ACTN</name>
<dbReference type="GO" id="GO:0005524">
    <property type="term" value="F:ATP binding"/>
    <property type="evidence" value="ECO:0007669"/>
    <property type="project" value="TreeGrafter"/>
</dbReference>
<dbReference type="InterPro" id="IPR001926">
    <property type="entry name" value="TrpB-like_PALP"/>
</dbReference>
<dbReference type="PANTHER" id="PTHR43050:SF1">
    <property type="entry name" value="SERINE RACEMASE"/>
    <property type="match status" value="1"/>
</dbReference>
<evidence type="ECO:0000256" key="2">
    <source>
        <dbReference type="ARBA" id="ARBA00001913"/>
    </source>
</evidence>
<dbReference type="GO" id="GO:0030378">
    <property type="term" value="F:serine racemase activity"/>
    <property type="evidence" value="ECO:0007669"/>
    <property type="project" value="TreeGrafter"/>
</dbReference>
<gene>
    <name evidence="14" type="ORF">L0C25_07555</name>
</gene>
<evidence type="ECO:0000256" key="4">
    <source>
        <dbReference type="ARBA" id="ARBA00001936"/>
    </source>
</evidence>
<evidence type="ECO:0000256" key="8">
    <source>
        <dbReference type="ARBA" id="ARBA00022842"/>
    </source>
</evidence>
<dbReference type="GO" id="GO:0003941">
    <property type="term" value="F:L-serine ammonia-lyase activity"/>
    <property type="evidence" value="ECO:0007669"/>
    <property type="project" value="TreeGrafter"/>
</dbReference>
<accession>A0AA46TKD5</accession>
<dbReference type="RefSeq" id="WP_271635853.1">
    <property type="nucleotide sequence ID" value="NZ_CP094970.1"/>
</dbReference>
<evidence type="ECO:0000259" key="13">
    <source>
        <dbReference type="Pfam" id="PF00291"/>
    </source>
</evidence>
<dbReference type="GO" id="GO:0070179">
    <property type="term" value="P:D-serine biosynthetic process"/>
    <property type="evidence" value="ECO:0007669"/>
    <property type="project" value="TreeGrafter"/>
</dbReference>
<dbReference type="GO" id="GO:0030170">
    <property type="term" value="F:pyridoxal phosphate binding"/>
    <property type="evidence" value="ECO:0007669"/>
    <property type="project" value="InterPro"/>
</dbReference>
<evidence type="ECO:0000256" key="6">
    <source>
        <dbReference type="ARBA" id="ARBA00010869"/>
    </source>
</evidence>
<dbReference type="Gene3D" id="3.40.50.1100">
    <property type="match status" value="2"/>
</dbReference>
<dbReference type="InterPro" id="IPR000634">
    <property type="entry name" value="Ser/Thr_deHydtase_PyrdxlP-BS"/>
</dbReference>
<evidence type="ECO:0000256" key="1">
    <source>
        <dbReference type="ARBA" id="ARBA00001274"/>
    </source>
</evidence>
<dbReference type="Pfam" id="PF00291">
    <property type="entry name" value="PALP"/>
    <property type="match status" value="1"/>
</dbReference>
<proteinExistence type="inferred from homology"/>
<dbReference type="Proteomes" id="UP001164390">
    <property type="component" value="Chromosome"/>
</dbReference>
<evidence type="ECO:0000256" key="7">
    <source>
        <dbReference type="ARBA" id="ARBA00012096"/>
    </source>
</evidence>
<dbReference type="FunFam" id="3.40.50.1100:FF:000007">
    <property type="entry name" value="L-threonine dehydratase catabolic TdcB"/>
    <property type="match status" value="1"/>
</dbReference>
<dbReference type="EC" id="4.3.1.19" evidence="7"/>
<dbReference type="InterPro" id="IPR036052">
    <property type="entry name" value="TrpB-like_PALP_sf"/>
</dbReference>
<reference evidence="14" key="1">
    <citation type="submission" date="2022-01" db="EMBL/GenBank/DDBJ databases">
        <title>Nocardioidaceae gen. sp. A5X3R13.</title>
        <authorList>
            <person name="Lopez Marin M.A."/>
            <person name="Uhlik O."/>
        </authorList>
    </citation>
    <scope>NUCLEOTIDE SEQUENCE</scope>
    <source>
        <strain evidence="14">A5X3R13</strain>
    </source>
</reference>
<dbReference type="EMBL" id="CP094970">
    <property type="protein sequence ID" value="UYM06922.1"/>
    <property type="molecule type" value="Genomic_DNA"/>
</dbReference>
<comment type="cofactor">
    <cofactor evidence="2">
        <name>Ca(2+)</name>
        <dbReference type="ChEBI" id="CHEBI:29108"/>
    </cofactor>
</comment>
<evidence type="ECO:0000256" key="3">
    <source>
        <dbReference type="ARBA" id="ARBA00001933"/>
    </source>
</evidence>
<dbReference type="AlphaFoldDB" id="A0AA46TKD5"/>
<dbReference type="GO" id="GO:0004794">
    <property type="term" value="F:threonine deaminase activity"/>
    <property type="evidence" value="ECO:0007669"/>
    <property type="project" value="UniProtKB-EC"/>
</dbReference>
<keyword evidence="9" id="KW-0663">Pyridoxal phosphate</keyword>
<dbReference type="GO" id="GO:0000287">
    <property type="term" value="F:magnesium ion binding"/>
    <property type="evidence" value="ECO:0007669"/>
    <property type="project" value="TreeGrafter"/>
</dbReference>
<organism evidence="14 15">
    <name type="scientific">Solicola gregarius</name>
    <dbReference type="NCBI Taxonomy" id="2908642"/>
    <lineage>
        <taxon>Bacteria</taxon>
        <taxon>Bacillati</taxon>
        <taxon>Actinomycetota</taxon>
        <taxon>Actinomycetes</taxon>
        <taxon>Propionibacteriales</taxon>
        <taxon>Nocardioidaceae</taxon>
        <taxon>Solicola</taxon>
    </lineage>
</organism>
<keyword evidence="15" id="KW-1185">Reference proteome</keyword>
<comment type="similarity">
    <text evidence="6">Belongs to the serine/threonine dehydratase family.</text>
</comment>
<sequence>MELVDIHAIETATKAVADTCLRTPVLPLAAKDGRGSLWVKAECLQPTGAFKLRGASNAIGGLTDEQRAAGVVTHSSGNHGQAVAFAATAAGVRATVVMPEGAAQVKVDATRQWGAEIVMVPIDERASTCAAIAERTGAEIVPPFDDLRIIAGQGTVGLEIVDQVPDLATVLVPVGGGGLISGVAAAVKARRPDVRVIGVEPELAGDLAEGFAAGSKVSWSTDRTARTVADGLRGASVGDLNWAHIEQYVDGVVTVSEDAIRAAMREIATRARVVAEPSGAVAAAAYVERSADLPGGTTVAIVSGGNVDPAVLAGVLG</sequence>
<evidence type="ECO:0000313" key="14">
    <source>
        <dbReference type="EMBL" id="UYM06922.1"/>
    </source>
</evidence>
<evidence type="ECO:0000313" key="15">
    <source>
        <dbReference type="Proteomes" id="UP001164390"/>
    </source>
</evidence>